<organism evidence="1 2">
    <name type="scientific">Tanacetum coccineum</name>
    <dbReference type="NCBI Taxonomy" id="301880"/>
    <lineage>
        <taxon>Eukaryota</taxon>
        <taxon>Viridiplantae</taxon>
        <taxon>Streptophyta</taxon>
        <taxon>Embryophyta</taxon>
        <taxon>Tracheophyta</taxon>
        <taxon>Spermatophyta</taxon>
        <taxon>Magnoliopsida</taxon>
        <taxon>eudicotyledons</taxon>
        <taxon>Gunneridae</taxon>
        <taxon>Pentapetalae</taxon>
        <taxon>asterids</taxon>
        <taxon>campanulids</taxon>
        <taxon>Asterales</taxon>
        <taxon>Asteraceae</taxon>
        <taxon>Asteroideae</taxon>
        <taxon>Anthemideae</taxon>
        <taxon>Anthemidinae</taxon>
        <taxon>Tanacetum</taxon>
    </lineage>
</organism>
<dbReference type="EMBL" id="BQNB010011797">
    <property type="protein sequence ID" value="GJS95278.1"/>
    <property type="molecule type" value="Genomic_DNA"/>
</dbReference>
<dbReference type="Proteomes" id="UP001151760">
    <property type="component" value="Unassembled WGS sequence"/>
</dbReference>
<reference evidence="1" key="1">
    <citation type="journal article" date="2022" name="Int. J. Mol. Sci.">
        <title>Draft Genome of Tanacetum Coccineum: Genomic Comparison of Closely Related Tanacetum-Family Plants.</title>
        <authorList>
            <person name="Yamashiro T."/>
            <person name="Shiraishi A."/>
            <person name="Nakayama K."/>
            <person name="Satake H."/>
        </authorList>
    </citation>
    <scope>NUCLEOTIDE SEQUENCE</scope>
</reference>
<comment type="caution">
    <text evidence="1">The sequence shown here is derived from an EMBL/GenBank/DDBJ whole genome shotgun (WGS) entry which is preliminary data.</text>
</comment>
<reference evidence="1" key="2">
    <citation type="submission" date="2022-01" db="EMBL/GenBank/DDBJ databases">
        <authorList>
            <person name="Yamashiro T."/>
            <person name="Shiraishi A."/>
            <person name="Satake H."/>
            <person name="Nakayama K."/>
        </authorList>
    </citation>
    <scope>NUCLEOTIDE SEQUENCE</scope>
</reference>
<keyword evidence="2" id="KW-1185">Reference proteome</keyword>
<evidence type="ECO:0000313" key="1">
    <source>
        <dbReference type="EMBL" id="GJS95278.1"/>
    </source>
</evidence>
<evidence type="ECO:0000313" key="2">
    <source>
        <dbReference type="Proteomes" id="UP001151760"/>
    </source>
</evidence>
<protein>
    <submittedName>
        <fullName evidence="1">Uncharacterized protein</fullName>
    </submittedName>
</protein>
<gene>
    <name evidence="1" type="ORF">Tco_0802246</name>
</gene>
<accession>A0ABQ4ZYF6</accession>
<name>A0ABQ4ZYF6_9ASTR</name>
<proteinExistence type="predicted"/>
<sequence length="404" mass="45724">MKKVTEKVHTIHVGCELCYGPYLSKDFPKKEDVKSMKEAYCGEFFGRPYPGPGRYRAGASGYFVTDENKPTFQEKRKGMDETVENFMAESTKRHEETEVLIMEIPASTDAALRNQGASNNTTETQVGEIYKVIQERFLVICVTSNDEEASRRYVLPKPKPVVEPYRPPIPFLIRLVEVKSVDQDKKFLSSLKKIVDQHPYCGGFEEDSKVHEAFVGLVEKPSQSSRRHISFSTAYVYYLDIVDALVDESVPDVDGALTDQEYKIDKVVHSCSPLRYDEHGPYDVWSFCSKDLGGYCNEGNLVEVYHSSIGEIHMEDVDDAAQVNEELAEDVIDQTNFNATNDTEFSDISEVDEVMRYTVGLGEQSLTIKTSEYEELPRIKENVTGIIVGLMQEMVEGVFVKRAT</sequence>